<dbReference type="AlphaFoldDB" id="A0A1J4NZX5"/>
<dbReference type="PANTHER" id="PTHR43162:SF1">
    <property type="entry name" value="PRESTALK A DIFFERENTIATION PROTEIN A"/>
    <property type="match status" value="1"/>
</dbReference>
<sequence length="272" mass="29168">MGRRVVGRLVGWGGVRVRVLSRDPGRAAGVGGEVVAGDFADPGGLRAALAGADAFFLVTSHPMRPEHDVNALAAARACGVRQVVKLSALAVTDPGADDLLTRWQRDNEDRLTASGLDWTLLRPRAFMTNALAWADSVRSEGVVRALYGDGRNAGVDPEDIAEVAARVLTEAGHEGRAYALTGPRALSAREQTERLGHVLGRSLRFVELGEEEALAGWRARLPEPVAQALLHSARRLRDGAKAQVAEDVEAVTGRPPRDFEEWAVEHAAAFRP</sequence>
<gene>
    <name evidence="2" type="ORF">WN71_011150</name>
</gene>
<dbReference type="STRING" id="1428628.WN71_011150"/>
<name>A0A1J4NZX5_9ACTN</name>
<reference evidence="2" key="1">
    <citation type="submission" date="2016-10" db="EMBL/GenBank/DDBJ databases">
        <title>Genome sequence of Streptomyces mangrovisoli MUSC 149.</title>
        <authorList>
            <person name="Lee L.-H."/>
            <person name="Ser H.-L."/>
        </authorList>
    </citation>
    <scope>NUCLEOTIDE SEQUENCE [LARGE SCALE GENOMIC DNA]</scope>
    <source>
        <strain evidence="2">MUSC 149</strain>
    </source>
</reference>
<dbReference type="InterPro" id="IPR051604">
    <property type="entry name" value="Ergot_Alk_Oxidoreductase"/>
</dbReference>
<accession>A0A1J4NZX5</accession>
<dbReference type="Gene3D" id="3.40.50.720">
    <property type="entry name" value="NAD(P)-binding Rossmann-like Domain"/>
    <property type="match status" value="1"/>
</dbReference>
<dbReference type="InterPro" id="IPR036291">
    <property type="entry name" value="NAD(P)-bd_dom_sf"/>
</dbReference>
<dbReference type="Gene3D" id="3.90.25.10">
    <property type="entry name" value="UDP-galactose 4-epimerase, domain 1"/>
    <property type="match status" value="1"/>
</dbReference>
<evidence type="ECO:0000313" key="3">
    <source>
        <dbReference type="Proteomes" id="UP000034196"/>
    </source>
</evidence>
<proteinExistence type="predicted"/>
<dbReference type="PANTHER" id="PTHR43162">
    <property type="match status" value="1"/>
</dbReference>
<dbReference type="Pfam" id="PF13460">
    <property type="entry name" value="NAD_binding_10"/>
    <property type="match status" value="1"/>
</dbReference>
<keyword evidence="3" id="KW-1185">Reference proteome</keyword>
<dbReference type="EMBL" id="LAVA02000021">
    <property type="protein sequence ID" value="OIJ67896.1"/>
    <property type="molecule type" value="Genomic_DNA"/>
</dbReference>
<feature type="domain" description="NAD(P)-binding" evidence="1">
    <location>
        <begin position="2"/>
        <end position="170"/>
    </location>
</feature>
<dbReference type="Proteomes" id="UP000034196">
    <property type="component" value="Unassembled WGS sequence"/>
</dbReference>
<evidence type="ECO:0000259" key="1">
    <source>
        <dbReference type="Pfam" id="PF13460"/>
    </source>
</evidence>
<protein>
    <submittedName>
        <fullName evidence="2">NAD(P)-dependent oxidoreductase</fullName>
    </submittedName>
</protein>
<comment type="caution">
    <text evidence="2">The sequence shown here is derived from an EMBL/GenBank/DDBJ whole genome shotgun (WGS) entry which is preliminary data.</text>
</comment>
<organism evidence="2 3">
    <name type="scientific">Streptomyces mangrovisoli</name>
    <dbReference type="NCBI Taxonomy" id="1428628"/>
    <lineage>
        <taxon>Bacteria</taxon>
        <taxon>Bacillati</taxon>
        <taxon>Actinomycetota</taxon>
        <taxon>Actinomycetes</taxon>
        <taxon>Kitasatosporales</taxon>
        <taxon>Streptomycetaceae</taxon>
        <taxon>Streptomyces</taxon>
    </lineage>
</organism>
<dbReference type="InterPro" id="IPR016040">
    <property type="entry name" value="NAD(P)-bd_dom"/>
</dbReference>
<dbReference type="SUPFAM" id="SSF51735">
    <property type="entry name" value="NAD(P)-binding Rossmann-fold domains"/>
    <property type="match status" value="1"/>
</dbReference>
<evidence type="ECO:0000313" key="2">
    <source>
        <dbReference type="EMBL" id="OIJ67896.1"/>
    </source>
</evidence>